<dbReference type="Pfam" id="PF14534">
    <property type="entry name" value="DUF4440"/>
    <property type="match status" value="1"/>
</dbReference>
<gene>
    <name evidence="2" type="ORF">EI427_20350</name>
</gene>
<organism evidence="2 3">
    <name type="scientific">Flammeovirga pectinis</name>
    <dbReference type="NCBI Taxonomy" id="2494373"/>
    <lineage>
        <taxon>Bacteria</taxon>
        <taxon>Pseudomonadati</taxon>
        <taxon>Bacteroidota</taxon>
        <taxon>Cytophagia</taxon>
        <taxon>Cytophagales</taxon>
        <taxon>Flammeovirgaceae</taxon>
        <taxon>Flammeovirga</taxon>
    </lineage>
</organism>
<dbReference type="SUPFAM" id="SSF54427">
    <property type="entry name" value="NTF2-like"/>
    <property type="match status" value="1"/>
</dbReference>
<evidence type="ECO:0000259" key="1">
    <source>
        <dbReference type="Pfam" id="PF14534"/>
    </source>
</evidence>
<evidence type="ECO:0000313" key="3">
    <source>
        <dbReference type="Proteomes" id="UP000267268"/>
    </source>
</evidence>
<reference evidence="2 3" key="1">
    <citation type="submission" date="2018-12" db="EMBL/GenBank/DDBJ databases">
        <title>Flammeovirga pectinis sp. nov., isolated from the gut of the Korean scallop, Patinopecten yessoensis.</title>
        <authorList>
            <person name="Bae J.-W."/>
            <person name="Jeong Y.-S."/>
            <person name="Kang W."/>
        </authorList>
    </citation>
    <scope>NUCLEOTIDE SEQUENCE [LARGE SCALE GENOMIC DNA]</scope>
    <source>
        <strain evidence="2 3">L12M1</strain>
    </source>
</reference>
<name>A0A3S9P8D5_9BACT</name>
<dbReference type="RefSeq" id="WP_126618200.1">
    <property type="nucleotide sequence ID" value="NZ_CP034562.1"/>
</dbReference>
<dbReference type="AlphaFoldDB" id="A0A3S9P8D5"/>
<dbReference type="Proteomes" id="UP000267268">
    <property type="component" value="Chromosome 1"/>
</dbReference>
<protein>
    <submittedName>
        <fullName evidence="2">Nuclear transport factor 2 family protein</fullName>
    </submittedName>
</protein>
<sequence length="155" mass="17574">MEIIKSLFITVTFIIMSQTTIIADNTKPVTNEKAAVTKLLKGYEKALNAGDTQTIVALYSKEGIFYPTTFPTATGSDQLSIAYDNVFKMIQLTVEFDIEEIVIRDDYAFARTQSKGKTLIHANGQTVEEANRELFILKKIDGEWKIDRYMFNKSK</sequence>
<dbReference type="EMBL" id="CP034562">
    <property type="protein sequence ID" value="AZQ64475.1"/>
    <property type="molecule type" value="Genomic_DNA"/>
</dbReference>
<accession>A0A3S9P8D5</accession>
<dbReference type="InterPro" id="IPR027843">
    <property type="entry name" value="DUF4440"/>
</dbReference>
<dbReference type="KEGG" id="fll:EI427_20350"/>
<feature type="domain" description="DUF4440" evidence="1">
    <location>
        <begin position="37"/>
        <end position="146"/>
    </location>
</feature>
<dbReference type="InterPro" id="IPR032710">
    <property type="entry name" value="NTF2-like_dom_sf"/>
</dbReference>
<dbReference type="Gene3D" id="3.10.450.50">
    <property type="match status" value="1"/>
</dbReference>
<keyword evidence="3" id="KW-1185">Reference proteome</keyword>
<evidence type="ECO:0000313" key="2">
    <source>
        <dbReference type="EMBL" id="AZQ64475.1"/>
    </source>
</evidence>
<proteinExistence type="predicted"/>
<dbReference type="OrthoDB" id="6491893at2"/>